<proteinExistence type="inferred from homology"/>
<keyword evidence="6" id="KW-1185">Reference proteome</keyword>
<evidence type="ECO:0000256" key="1">
    <source>
        <dbReference type="ARBA" id="ARBA00009437"/>
    </source>
</evidence>
<evidence type="ECO:0000313" key="5">
    <source>
        <dbReference type="EMBL" id="SDK52449.1"/>
    </source>
</evidence>
<comment type="similarity">
    <text evidence="1">Belongs to the LysR transcriptional regulatory family.</text>
</comment>
<dbReference type="CDD" id="cd05466">
    <property type="entry name" value="PBP2_LTTR_substrate"/>
    <property type="match status" value="1"/>
</dbReference>
<gene>
    <name evidence="5" type="ORF">SAMN05428953_116101</name>
</gene>
<dbReference type="Gene3D" id="1.10.10.10">
    <property type="entry name" value="Winged helix-like DNA-binding domain superfamily/Winged helix DNA-binding domain"/>
    <property type="match status" value="1"/>
</dbReference>
<evidence type="ECO:0000313" key="6">
    <source>
        <dbReference type="Proteomes" id="UP000198894"/>
    </source>
</evidence>
<organism evidence="5 6">
    <name type="scientific">Mesorhizobium muleiense</name>
    <dbReference type="NCBI Taxonomy" id="1004279"/>
    <lineage>
        <taxon>Bacteria</taxon>
        <taxon>Pseudomonadati</taxon>
        <taxon>Pseudomonadota</taxon>
        <taxon>Alphaproteobacteria</taxon>
        <taxon>Hyphomicrobiales</taxon>
        <taxon>Phyllobacteriaceae</taxon>
        <taxon>Mesorhizobium</taxon>
    </lineage>
</organism>
<dbReference type="SUPFAM" id="SSF53850">
    <property type="entry name" value="Periplasmic binding protein-like II"/>
    <property type="match status" value="1"/>
</dbReference>
<evidence type="ECO:0000259" key="4">
    <source>
        <dbReference type="Pfam" id="PF03466"/>
    </source>
</evidence>
<feature type="domain" description="LysR substrate-binding" evidence="4">
    <location>
        <begin position="44"/>
        <end position="233"/>
    </location>
</feature>
<keyword evidence="2" id="KW-0805">Transcription regulation</keyword>
<name>A0A1G9CLJ4_9HYPH</name>
<sequence>MGGAVLLDRRSKPSTLTPEGRRVLESCRQVLKAMAELKLNALGGPLSGEIRLGIAHGLAERALDGPIDALRQRFPSIRPRVISHWTTWLIEQVRNGTLDCAVGLVADDSTVPSSIHSTAIGIERIVVVAASEAVISSPKRCLSLRDLAGSDWILNPQGCGYRDAIQRAFDQTSIPLRIVAEVFGHDLQLSLVSRGAGLGLVPRRHINNSPYRRRLRVLKLTDFDFQVAIAMLHGGTLGRLAPVIEHFQSALRTDAEGNANGASLRS</sequence>
<dbReference type="Pfam" id="PF03466">
    <property type="entry name" value="LysR_substrate"/>
    <property type="match status" value="1"/>
</dbReference>
<dbReference type="AlphaFoldDB" id="A0A1G9CLJ4"/>
<dbReference type="InterPro" id="IPR036388">
    <property type="entry name" value="WH-like_DNA-bd_sf"/>
</dbReference>
<reference evidence="6" key="1">
    <citation type="submission" date="2016-10" db="EMBL/GenBank/DDBJ databases">
        <authorList>
            <person name="Varghese N."/>
            <person name="Submissions S."/>
        </authorList>
    </citation>
    <scope>NUCLEOTIDE SEQUENCE [LARGE SCALE GENOMIC DNA]</scope>
    <source>
        <strain evidence="6">CGMCC 1.11022</strain>
    </source>
</reference>
<evidence type="ECO:0000256" key="2">
    <source>
        <dbReference type="ARBA" id="ARBA00023015"/>
    </source>
</evidence>
<keyword evidence="3" id="KW-0804">Transcription</keyword>
<evidence type="ECO:0000256" key="3">
    <source>
        <dbReference type="ARBA" id="ARBA00023163"/>
    </source>
</evidence>
<dbReference type="InterPro" id="IPR005119">
    <property type="entry name" value="LysR_subst-bd"/>
</dbReference>
<dbReference type="EMBL" id="FNEE01000016">
    <property type="protein sequence ID" value="SDK52449.1"/>
    <property type="molecule type" value="Genomic_DNA"/>
</dbReference>
<dbReference type="GO" id="GO:0006355">
    <property type="term" value="P:regulation of DNA-templated transcription"/>
    <property type="evidence" value="ECO:0007669"/>
    <property type="project" value="TreeGrafter"/>
</dbReference>
<accession>A0A1G9CLJ4</accession>
<dbReference type="Gene3D" id="3.40.190.10">
    <property type="entry name" value="Periplasmic binding protein-like II"/>
    <property type="match status" value="2"/>
</dbReference>
<dbReference type="PANTHER" id="PTHR30126">
    <property type="entry name" value="HTH-TYPE TRANSCRIPTIONAL REGULATOR"/>
    <property type="match status" value="1"/>
</dbReference>
<dbReference type="PANTHER" id="PTHR30126:SF39">
    <property type="entry name" value="HTH-TYPE TRANSCRIPTIONAL REGULATOR CYSL"/>
    <property type="match status" value="1"/>
</dbReference>
<dbReference type="Proteomes" id="UP000198894">
    <property type="component" value="Unassembled WGS sequence"/>
</dbReference>
<dbReference type="GO" id="GO:0000976">
    <property type="term" value="F:transcription cis-regulatory region binding"/>
    <property type="evidence" value="ECO:0007669"/>
    <property type="project" value="TreeGrafter"/>
</dbReference>
<protein>
    <submittedName>
        <fullName evidence="5">DNA-binding transcriptional regulator, LysR family</fullName>
    </submittedName>
</protein>
<keyword evidence="5" id="KW-0238">DNA-binding</keyword>